<accession>A0A8J3EPV5</accession>
<dbReference type="InterPro" id="IPR038268">
    <property type="entry name" value="RHH_sf"/>
</dbReference>
<dbReference type="AlphaFoldDB" id="A0A8J3EPV5"/>
<comment type="caution">
    <text evidence="2">The sequence shown here is derived from an EMBL/GenBank/DDBJ whole genome shotgun (WGS) entry which is preliminary data.</text>
</comment>
<evidence type="ECO:0000313" key="2">
    <source>
        <dbReference type="EMBL" id="GGH92830.1"/>
    </source>
</evidence>
<name>A0A8J3EPV5_9PROT</name>
<dbReference type="Pfam" id="PF13467">
    <property type="entry name" value="RHH_4"/>
    <property type="match status" value="1"/>
</dbReference>
<evidence type="ECO:0000259" key="1">
    <source>
        <dbReference type="Pfam" id="PF13467"/>
    </source>
</evidence>
<protein>
    <submittedName>
        <fullName evidence="2">Aryl-sulfate sulfotransferase</fullName>
    </submittedName>
</protein>
<reference evidence="2" key="2">
    <citation type="submission" date="2020-09" db="EMBL/GenBank/DDBJ databases">
        <authorList>
            <person name="Sun Q."/>
            <person name="Zhou Y."/>
        </authorList>
    </citation>
    <scope>NUCLEOTIDE SEQUENCE</scope>
    <source>
        <strain evidence="2">CGMCC 1.14984</strain>
    </source>
</reference>
<dbReference type="Proteomes" id="UP000621856">
    <property type="component" value="Unassembled WGS sequence"/>
</dbReference>
<gene>
    <name evidence="2" type="ORF">GCM10011355_03250</name>
</gene>
<reference evidence="2" key="1">
    <citation type="journal article" date="2014" name="Int. J. Syst. Evol. Microbiol.">
        <title>Complete genome sequence of Corynebacterium casei LMG S-19264T (=DSM 44701T), isolated from a smear-ripened cheese.</title>
        <authorList>
            <consortium name="US DOE Joint Genome Institute (JGI-PGF)"/>
            <person name="Walter F."/>
            <person name="Albersmeier A."/>
            <person name="Kalinowski J."/>
            <person name="Ruckert C."/>
        </authorList>
    </citation>
    <scope>NUCLEOTIDE SEQUENCE</scope>
    <source>
        <strain evidence="2">CGMCC 1.14984</strain>
    </source>
</reference>
<dbReference type="InterPro" id="IPR027373">
    <property type="entry name" value="RHH_dom"/>
</dbReference>
<evidence type="ECO:0000313" key="3">
    <source>
        <dbReference type="Proteomes" id="UP000621856"/>
    </source>
</evidence>
<dbReference type="Gene3D" id="1.10.3990.20">
    <property type="entry name" value="protein bp1543"/>
    <property type="match status" value="1"/>
</dbReference>
<proteinExistence type="predicted"/>
<feature type="domain" description="Ribbon-helix-helix" evidence="1">
    <location>
        <begin position="8"/>
        <end position="73"/>
    </location>
</feature>
<dbReference type="EMBL" id="BMGZ01000001">
    <property type="protein sequence ID" value="GGH92830.1"/>
    <property type="molecule type" value="Genomic_DNA"/>
</dbReference>
<sequence length="86" mass="9808">MFWAGHMKKRSVSISGHRTSISLEEEFWDLLNAIARQQDRPLARLIAEVDRNRIKSAEPANLSSALRVYVLKHVLAEHSEKSPEKG</sequence>
<organism evidence="2 3">
    <name type="scientific">Aquisalinus luteolus</name>
    <dbReference type="NCBI Taxonomy" id="1566827"/>
    <lineage>
        <taxon>Bacteria</taxon>
        <taxon>Pseudomonadati</taxon>
        <taxon>Pseudomonadota</taxon>
        <taxon>Alphaproteobacteria</taxon>
        <taxon>Parvularculales</taxon>
        <taxon>Parvularculaceae</taxon>
        <taxon>Aquisalinus</taxon>
    </lineage>
</organism>